<dbReference type="PaxDb" id="79929-MTBMA_c12720"/>
<dbReference type="CDD" id="cd13967">
    <property type="entry name" value="PT_UbiA_5"/>
    <property type="match status" value="1"/>
</dbReference>
<evidence type="ECO:0000313" key="6">
    <source>
        <dbReference type="EMBL" id="ADL58860.1"/>
    </source>
</evidence>
<feature type="transmembrane region" description="Helical" evidence="5">
    <location>
        <begin position="27"/>
        <end position="45"/>
    </location>
</feature>
<dbReference type="KEGG" id="mmg:MTBMA_c12720"/>
<reference evidence="6 7" key="2">
    <citation type="journal article" date="2010" name="J. Bacteriol.">
        <title>Complete genome sequence of Methanothermobacter marburgensis, a methanoarchaeon model organism.</title>
        <authorList>
            <person name="Liesegang H."/>
            <person name="Kaster A.K."/>
            <person name="Wiezer A."/>
            <person name="Goenrich M."/>
            <person name="Wollherr A."/>
            <person name="Seedorf H."/>
            <person name="Gottschalk G."/>
            <person name="Thauer R.K."/>
        </authorList>
    </citation>
    <scope>NUCLEOTIDE SEQUENCE [LARGE SCALE GENOMIC DNA]</scope>
    <source>
        <strain evidence="7">ATCC BAA-927 / DSM 2133 / JCM 14651 / NBRC 100331 / OCM 82 / Marburg</strain>
    </source>
</reference>
<protein>
    <submittedName>
        <fullName evidence="6">Prenyltransferase-related protein</fullName>
    </submittedName>
</protein>
<dbReference type="InterPro" id="IPR000537">
    <property type="entry name" value="UbiA_prenyltransferase"/>
</dbReference>
<gene>
    <name evidence="6" type="ordered locus">MTBMA_c12720</name>
</gene>
<evidence type="ECO:0000256" key="4">
    <source>
        <dbReference type="ARBA" id="ARBA00023136"/>
    </source>
</evidence>
<dbReference type="GO" id="GO:0016765">
    <property type="term" value="F:transferase activity, transferring alkyl or aryl (other than methyl) groups"/>
    <property type="evidence" value="ECO:0007669"/>
    <property type="project" value="InterPro"/>
</dbReference>
<name>D9PXB2_METTM</name>
<evidence type="ECO:0000256" key="2">
    <source>
        <dbReference type="ARBA" id="ARBA00022692"/>
    </source>
</evidence>
<evidence type="ECO:0000256" key="1">
    <source>
        <dbReference type="ARBA" id="ARBA00004651"/>
    </source>
</evidence>
<dbReference type="Proteomes" id="UP000000345">
    <property type="component" value="Chromosome"/>
</dbReference>
<feature type="transmembrane region" description="Helical" evidence="5">
    <location>
        <begin position="228"/>
        <end position="256"/>
    </location>
</feature>
<keyword evidence="7" id="KW-1185">Reference proteome</keyword>
<keyword evidence="3 5" id="KW-1133">Transmembrane helix</keyword>
<reference key="1">
    <citation type="submission" date="2009-08" db="EMBL/GenBank/DDBJ databases">
        <title>The genome sequence of Methanothermobacter marburgensis.</title>
        <authorList>
            <person name="Kaster A."/>
            <person name="Seedorf H."/>
            <person name="Goenrich M."/>
            <person name="Wiezer A."/>
            <person name="Liesegang H."/>
            <person name="Thauer R."/>
            <person name="Gottschalk G."/>
        </authorList>
    </citation>
    <scope>NUCLEOTIDE SEQUENCE</scope>
    <source>
        <strain>Marburg</strain>
    </source>
</reference>
<evidence type="ECO:0000256" key="3">
    <source>
        <dbReference type="ARBA" id="ARBA00022989"/>
    </source>
</evidence>
<evidence type="ECO:0000313" key="7">
    <source>
        <dbReference type="Proteomes" id="UP000000345"/>
    </source>
</evidence>
<accession>D9PXB2</accession>
<feature type="transmembrane region" description="Helical" evidence="5">
    <location>
        <begin position="118"/>
        <end position="137"/>
    </location>
</feature>
<proteinExistence type="predicted"/>
<dbReference type="GeneID" id="77400044"/>
<dbReference type="STRING" id="79929.MTBMA_c12720"/>
<keyword evidence="2 5" id="KW-0812">Transmembrane</keyword>
<feature type="transmembrane region" description="Helical" evidence="5">
    <location>
        <begin position="57"/>
        <end position="75"/>
    </location>
</feature>
<sequence length="294" mass="32051">MSGHLYETGFLKNVKILREFLSTLKDLFVYGGILPALWGPSLLLASSTLLEGHCSPITALISFMLPLTVYAYDYLADSKVDSLTDPRRSCFSERWGKPIIASCAATLILLLGMCRDPLMATLTVILLVAGVLYTGFFKGFTRRITGFKNIYLGLIWSSWTVIPVAPHALTASHLVVFTFIFLKVYVNTAFSDYKDVESDRLKGLKTLPAVYGENRSSVILQVINATEAVILCAGILLGLVPGIGVAAVILAIYTGLYLHLKGEMDIKVATLIADLEGPLHIILILGSLRVPLTL</sequence>
<keyword evidence="4 5" id="KW-0472">Membrane</keyword>
<evidence type="ECO:0000256" key="5">
    <source>
        <dbReference type="SAM" id="Phobius"/>
    </source>
</evidence>
<dbReference type="OrthoDB" id="293340at2157"/>
<comment type="subcellular location">
    <subcellularLocation>
        <location evidence="1">Cell membrane</location>
        <topology evidence="1">Multi-pass membrane protein</topology>
    </subcellularLocation>
</comment>
<dbReference type="HOGENOM" id="CLU_079545_0_0_2"/>
<dbReference type="GeneID" id="9704980"/>
<organism evidence="6 7">
    <name type="scientific">Methanothermobacter marburgensis (strain ATCC BAA-927 / DSM 2133 / JCM 14651 / NBRC 100331 / OCM 82 / Marburg)</name>
    <name type="common">Methanobacterium thermoautotrophicum</name>
    <dbReference type="NCBI Taxonomy" id="79929"/>
    <lineage>
        <taxon>Archaea</taxon>
        <taxon>Methanobacteriati</taxon>
        <taxon>Methanobacteriota</taxon>
        <taxon>Methanomada group</taxon>
        <taxon>Methanobacteria</taxon>
        <taxon>Methanobacteriales</taxon>
        <taxon>Methanobacteriaceae</taxon>
        <taxon>Methanothermobacter</taxon>
    </lineage>
</organism>
<dbReference type="EMBL" id="CP001710">
    <property type="protein sequence ID" value="ADL58860.1"/>
    <property type="molecule type" value="Genomic_DNA"/>
</dbReference>
<dbReference type="GO" id="GO:0005886">
    <property type="term" value="C:plasma membrane"/>
    <property type="evidence" value="ECO:0007669"/>
    <property type="project" value="UniProtKB-SubCell"/>
</dbReference>
<dbReference type="RefSeq" id="WP_013296082.1">
    <property type="nucleotide sequence ID" value="NC_014408.1"/>
</dbReference>
<dbReference type="AlphaFoldDB" id="D9PXB2"/>
<dbReference type="Pfam" id="PF01040">
    <property type="entry name" value="UbiA"/>
    <property type="match status" value="1"/>
</dbReference>
<feature type="transmembrane region" description="Helical" evidence="5">
    <location>
        <begin position="149"/>
        <end position="182"/>
    </location>
</feature>